<sequence length="128" mass="14803">MKAERIRKASREKVRQRARFLSNPYGFSKEVLEEKKAGQLNCSKEVVEAHLKNTHSDQAKHMQIDGHERIDPVPMTTIAFTERETIFNELDQRLDQIQHQAQMEYLRRCTSHAQTAETVVEIIEGGLA</sequence>
<comment type="caution">
    <text evidence="1">The sequence shown here is derived from an EMBL/GenBank/DDBJ whole genome shotgun (WGS) entry which is preliminary data.</text>
</comment>
<evidence type="ECO:0000313" key="2">
    <source>
        <dbReference type="Proteomes" id="UP000828390"/>
    </source>
</evidence>
<organism evidence="1 2">
    <name type="scientific">Dreissena polymorpha</name>
    <name type="common">Zebra mussel</name>
    <name type="synonym">Mytilus polymorpha</name>
    <dbReference type="NCBI Taxonomy" id="45954"/>
    <lineage>
        <taxon>Eukaryota</taxon>
        <taxon>Metazoa</taxon>
        <taxon>Spiralia</taxon>
        <taxon>Lophotrochozoa</taxon>
        <taxon>Mollusca</taxon>
        <taxon>Bivalvia</taxon>
        <taxon>Autobranchia</taxon>
        <taxon>Heteroconchia</taxon>
        <taxon>Euheterodonta</taxon>
        <taxon>Imparidentia</taxon>
        <taxon>Neoheterodontei</taxon>
        <taxon>Myida</taxon>
        <taxon>Dreissenoidea</taxon>
        <taxon>Dreissenidae</taxon>
        <taxon>Dreissena</taxon>
    </lineage>
</organism>
<keyword evidence="2" id="KW-1185">Reference proteome</keyword>
<gene>
    <name evidence="1" type="ORF">DPMN_015841</name>
</gene>
<name>A0A9D4S402_DREPO</name>
<proteinExistence type="predicted"/>
<dbReference type="Proteomes" id="UP000828390">
    <property type="component" value="Unassembled WGS sequence"/>
</dbReference>
<protein>
    <submittedName>
        <fullName evidence="1">Uncharacterized protein</fullName>
    </submittedName>
</protein>
<reference evidence="1" key="1">
    <citation type="journal article" date="2019" name="bioRxiv">
        <title>The Genome of the Zebra Mussel, Dreissena polymorpha: A Resource for Invasive Species Research.</title>
        <authorList>
            <person name="McCartney M.A."/>
            <person name="Auch B."/>
            <person name="Kono T."/>
            <person name="Mallez S."/>
            <person name="Zhang Y."/>
            <person name="Obille A."/>
            <person name="Becker A."/>
            <person name="Abrahante J.E."/>
            <person name="Garbe J."/>
            <person name="Badalamenti J.P."/>
            <person name="Herman A."/>
            <person name="Mangelson H."/>
            <person name="Liachko I."/>
            <person name="Sullivan S."/>
            <person name="Sone E.D."/>
            <person name="Koren S."/>
            <person name="Silverstein K.A.T."/>
            <person name="Beckman K.B."/>
            <person name="Gohl D.M."/>
        </authorList>
    </citation>
    <scope>NUCLEOTIDE SEQUENCE</scope>
    <source>
        <strain evidence="1">Duluth1</strain>
        <tissue evidence="1">Whole animal</tissue>
    </source>
</reference>
<dbReference type="EMBL" id="JAIWYP010000001">
    <property type="protein sequence ID" value="KAH3891734.1"/>
    <property type="molecule type" value="Genomic_DNA"/>
</dbReference>
<reference evidence="1" key="2">
    <citation type="submission" date="2020-11" db="EMBL/GenBank/DDBJ databases">
        <authorList>
            <person name="McCartney M.A."/>
            <person name="Auch B."/>
            <person name="Kono T."/>
            <person name="Mallez S."/>
            <person name="Becker A."/>
            <person name="Gohl D.M."/>
            <person name="Silverstein K.A.T."/>
            <person name="Koren S."/>
            <person name="Bechman K.B."/>
            <person name="Herman A."/>
            <person name="Abrahante J.E."/>
            <person name="Garbe J."/>
        </authorList>
    </citation>
    <scope>NUCLEOTIDE SEQUENCE</scope>
    <source>
        <strain evidence="1">Duluth1</strain>
        <tissue evidence="1">Whole animal</tissue>
    </source>
</reference>
<dbReference type="AlphaFoldDB" id="A0A9D4S402"/>
<evidence type="ECO:0000313" key="1">
    <source>
        <dbReference type="EMBL" id="KAH3891734.1"/>
    </source>
</evidence>
<accession>A0A9D4S402</accession>